<accession>A0A3R7MGJ6</accession>
<dbReference type="AlphaFoldDB" id="A0A3R7MGJ6"/>
<gene>
    <name evidence="2" type="ORF">C7M84_000133</name>
</gene>
<sequence>MELTCSPSCQLVIWYHSHDHSAVLSICIPLNASQHPALVSAAPHSCRFSCKMEISKILLVVVSLAACTTGRPLEEDAESVATGITAAPPSAPKPGQGSFLGEVMVMSEDVTVKRTPKTKKKPSKPSQEGPRASALVAAPGVSVPEALVGIAVGTGKAFDVGANTGHVLEDDSPGISISGATLTFHRPARVIPVSS</sequence>
<keyword evidence="3" id="KW-1185">Reference proteome</keyword>
<evidence type="ECO:0000313" key="3">
    <source>
        <dbReference type="Proteomes" id="UP000283509"/>
    </source>
</evidence>
<proteinExistence type="predicted"/>
<name>A0A3R7MGJ6_PENVA</name>
<evidence type="ECO:0000313" key="2">
    <source>
        <dbReference type="EMBL" id="ROT81112.1"/>
    </source>
</evidence>
<protein>
    <submittedName>
        <fullName evidence="2">Uncharacterized protein</fullName>
    </submittedName>
</protein>
<reference evidence="2 3" key="2">
    <citation type="submission" date="2019-01" db="EMBL/GenBank/DDBJ databases">
        <title>The decoding of complex shrimp genome reveals the adaptation for benthos swimmer, frequently molting mechanism and breeding impact on genome.</title>
        <authorList>
            <person name="Sun Y."/>
            <person name="Gao Y."/>
            <person name="Yu Y."/>
        </authorList>
    </citation>
    <scope>NUCLEOTIDE SEQUENCE [LARGE SCALE GENOMIC DNA]</scope>
    <source>
        <tissue evidence="2">Muscle</tissue>
    </source>
</reference>
<dbReference type="OrthoDB" id="6370332at2759"/>
<organism evidence="2 3">
    <name type="scientific">Penaeus vannamei</name>
    <name type="common">Whiteleg shrimp</name>
    <name type="synonym">Litopenaeus vannamei</name>
    <dbReference type="NCBI Taxonomy" id="6689"/>
    <lineage>
        <taxon>Eukaryota</taxon>
        <taxon>Metazoa</taxon>
        <taxon>Ecdysozoa</taxon>
        <taxon>Arthropoda</taxon>
        <taxon>Crustacea</taxon>
        <taxon>Multicrustacea</taxon>
        <taxon>Malacostraca</taxon>
        <taxon>Eumalacostraca</taxon>
        <taxon>Eucarida</taxon>
        <taxon>Decapoda</taxon>
        <taxon>Dendrobranchiata</taxon>
        <taxon>Penaeoidea</taxon>
        <taxon>Penaeidae</taxon>
        <taxon>Penaeus</taxon>
    </lineage>
</organism>
<dbReference type="Proteomes" id="UP000283509">
    <property type="component" value="Unassembled WGS sequence"/>
</dbReference>
<feature type="compositionally biased region" description="Basic residues" evidence="1">
    <location>
        <begin position="114"/>
        <end position="123"/>
    </location>
</feature>
<feature type="region of interest" description="Disordered" evidence="1">
    <location>
        <begin position="113"/>
        <end position="132"/>
    </location>
</feature>
<evidence type="ECO:0000256" key="1">
    <source>
        <dbReference type="SAM" id="MobiDB-lite"/>
    </source>
</evidence>
<comment type="caution">
    <text evidence="2">The sequence shown here is derived from an EMBL/GenBank/DDBJ whole genome shotgun (WGS) entry which is preliminary data.</text>
</comment>
<reference evidence="2 3" key="1">
    <citation type="submission" date="2018-04" db="EMBL/GenBank/DDBJ databases">
        <authorList>
            <person name="Zhang X."/>
            <person name="Yuan J."/>
            <person name="Li F."/>
            <person name="Xiang J."/>
        </authorList>
    </citation>
    <scope>NUCLEOTIDE SEQUENCE [LARGE SCALE GENOMIC DNA]</scope>
    <source>
        <tissue evidence="2">Muscle</tissue>
    </source>
</reference>
<dbReference type="EMBL" id="QCYY01001016">
    <property type="protein sequence ID" value="ROT81112.1"/>
    <property type="molecule type" value="Genomic_DNA"/>
</dbReference>